<reference evidence="8" key="1">
    <citation type="submission" date="2025-08" db="UniProtKB">
        <authorList>
            <consortium name="RefSeq"/>
        </authorList>
    </citation>
    <scope>IDENTIFICATION</scope>
    <source>
        <tissue evidence="8">Whole organism</tissue>
    </source>
</reference>
<comment type="similarity">
    <text evidence="1">Belongs to the universal ribosomal protein uL30 family.</text>
</comment>
<evidence type="ECO:0000256" key="4">
    <source>
        <dbReference type="ARBA" id="ARBA00035281"/>
    </source>
</evidence>
<name>A0A6J1T8G8_FRAOC</name>
<dbReference type="Gene3D" id="3.30.1390.20">
    <property type="entry name" value="Ribosomal protein L30, ferredoxin-like fold domain"/>
    <property type="match status" value="1"/>
</dbReference>
<dbReference type="SUPFAM" id="SSF55129">
    <property type="entry name" value="Ribosomal protein L30p/L7e"/>
    <property type="match status" value="1"/>
</dbReference>
<dbReference type="GO" id="GO:0003735">
    <property type="term" value="F:structural constituent of ribosome"/>
    <property type="evidence" value="ECO:0007669"/>
    <property type="project" value="InterPro"/>
</dbReference>
<dbReference type="InterPro" id="IPR036919">
    <property type="entry name" value="Ribo_uL30_ferredoxin-like_sf"/>
</dbReference>
<dbReference type="RefSeq" id="XP_026289172.1">
    <property type="nucleotide sequence ID" value="XM_026433387.2"/>
</dbReference>
<evidence type="ECO:0000259" key="6">
    <source>
        <dbReference type="Pfam" id="PF00327"/>
    </source>
</evidence>
<proteinExistence type="inferred from homology"/>
<dbReference type="Proteomes" id="UP000504606">
    <property type="component" value="Unplaced"/>
</dbReference>
<dbReference type="KEGG" id="foc:113214117"/>
<evidence type="ECO:0000256" key="3">
    <source>
        <dbReference type="ARBA" id="ARBA00023274"/>
    </source>
</evidence>
<evidence type="ECO:0000313" key="8">
    <source>
        <dbReference type="RefSeq" id="XP_026289172.1"/>
    </source>
</evidence>
<dbReference type="OrthoDB" id="9973389at2759"/>
<dbReference type="InterPro" id="IPR005996">
    <property type="entry name" value="Ribosomal_uL30_bac-type"/>
</dbReference>
<accession>A0A6J1T8G8</accession>
<organism evidence="7 8">
    <name type="scientific">Frankliniella occidentalis</name>
    <name type="common">Western flower thrips</name>
    <name type="synonym">Euthrips occidentalis</name>
    <dbReference type="NCBI Taxonomy" id="133901"/>
    <lineage>
        <taxon>Eukaryota</taxon>
        <taxon>Metazoa</taxon>
        <taxon>Ecdysozoa</taxon>
        <taxon>Arthropoda</taxon>
        <taxon>Hexapoda</taxon>
        <taxon>Insecta</taxon>
        <taxon>Pterygota</taxon>
        <taxon>Neoptera</taxon>
        <taxon>Paraneoptera</taxon>
        <taxon>Thysanoptera</taxon>
        <taxon>Terebrantia</taxon>
        <taxon>Thripoidea</taxon>
        <taxon>Thripidae</taxon>
        <taxon>Frankliniella</taxon>
    </lineage>
</organism>
<evidence type="ECO:0000256" key="2">
    <source>
        <dbReference type="ARBA" id="ARBA00022980"/>
    </source>
</evidence>
<dbReference type="PANTHER" id="PTHR15892:SF2">
    <property type="entry name" value="LARGE RIBOSOMAL SUBUNIT PROTEIN UL30M"/>
    <property type="match status" value="1"/>
</dbReference>
<dbReference type="GO" id="GO:0006412">
    <property type="term" value="P:translation"/>
    <property type="evidence" value="ECO:0007669"/>
    <property type="project" value="InterPro"/>
</dbReference>
<dbReference type="Pfam" id="PF00327">
    <property type="entry name" value="Ribosomal_L30"/>
    <property type="match status" value="1"/>
</dbReference>
<dbReference type="CTD" id="51263"/>
<dbReference type="AlphaFoldDB" id="A0A6J1T8G8"/>
<dbReference type="InterPro" id="IPR016082">
    <property type="entry name" value="Ribosomal_uL30_ferredoxin-like"/>
</dbReference>
<protein>
    <recommendedName>
        <fullName evidence="4">Large ribosomal subunit protein uL30m</fullName>
    </recommendedName>
    <alternativeName>
        <fullName evidence="5">39S ribosomal protein L30, mitochondrial</fullName>
    </alternativeName>
</protein>
<gene>
    <name evidence="8" type="primary">LOC113214117</name>
</gene>
<dbReference type="GO" id="GO:0005739">
    <property type="term" value="C:mitochondrion"/>
    <property type="evidence" value="ECO:0007669"/>
    <property type="project" value="TreeGrafter"/>
</dbReference>
<evidence type="ECO:0000313" key="7">
    <source>
        <dbReference type="Proteomes" id="UP000504606"/>
    </source>
</evidence>
<feature type="domain" description="Large ribosomal subunit protein uL30-like ferredoxin-like fold" evidence="6">
    <location>
        <begin position="78"/>
        <end position="128"/>
    </location>
</feature>
<dbReference type="PANTHER" id="PTHR15892">
    <property type="entry name" value="MITOCHONDRIAL RIBOSOMAL PROTEIN L30"/>
    <property type="match status" value="1"/>
</dbReference>
<keyword evidence="7" id="KW-1185">Reference proteome</keyword>
<dbReference type="GO" id="GO:0015934">
    <property type="term" value="C:large ribosomal subunit"/>
    <property type="evidence" value="ECO:0007669"/>
    <property type="project" value="InterPro"/>
</dbReference>
<keyword evidence="3" id="KW-0687">Ribonucleoprotein</keyword>
<keyword evidence="2 8" id="KW-0689">Ribosomal protein</keyword>
<sequence>MATVCRALLSQRLNLIFTQSVRNRSYRKHKRPHEYEFLTNQPEMYPDAYKLQTGKLKYYPRDPNYKDPPIVPSKLFMVERVKPMKGQPWWDKEVLTRLGLDSDEKYHVVILKNHQNICEDLWKVKHLVKITPISFPNGEPTEEDIERTLLTGDGQMIVSDAVKPDPKRVKGQEDFLKDPLRLDGRTLGDNSRQKWVQGWIL</sequence>
<evidence type="ECO:0000256" key="1">
    <source>
        <dbReference type="ARBA" id="ARBA00007594"/>
    </source>
</evidence>
<dbReference type="GeneID" id="113214117"/>
<evidence type="ECO:0000256" key="5">
    <source>
        <dbReference type="ARBA" id="ARBA00035356"/>
    </source>
</evidence>